<protein>
    <recommendedName>
        <fullName evidence="4">DUF3887 domain-containing protein</fullName>
    </recommendedName>
</protein>
<dbReference type="OrthoDB" id="2086681at2"/>
<reference evidence="2 3" key="1">
    <citation type="submission" date="2016-11" db="EMBL/GenBank/DDBJ databases">
        <authorList>
            <person name="Jaros S."/>
            <person name="Januszkiewicz K."/>
            <person name="Wedrychowicz H."/>
        </authorList>
    </citation>
    <scope>NUCLEOTIDE SEQUENCE [LARGE SCALE GENOMIC DNA]</scope>
    <source>
        <strain evidence="2 3">DSM 14828</strain>
    </source>
</reference>
<dbReference type="EMBL" id="FQTU01000018">
    <property type="protein sequence ID" value="SHF19248.1"/>
    <property type="molecule type" value="Genomic_DNA"/>
</dbReference>
<sequence>MRKLILIIIALSMVLLSGCSSGADKDDVEGYGTPKVESLLVAMNNDDYENFSKDFGPLMTEALTEEVFGGIIKTQIVGVIGSYQEGSIELVKTTEESHNGKNYISAIYKGQFSQEDGDVAITVWFTDDEDKNVETIVFNSPKLARANG</sequence>
<evidence type="ECO:0008006" key="4">
    <source>
        <dbReference type="Google" id="ProtNLM"/>
    </source>
</evidence>
<dbReference type="Gene3D" id="3.10.450.590">
    <property type="match status" value="1"/>
</dbReference>
<dbReference type="STRING" id="1120975.SAMN02746064_02093"/>
<organism evidence="2 3">
    <name type="scientific">Alkalibacter saccharofermentans DSM 14828</name>
    <dbReference type="NCBI Taxonomy" id="1120975"/>
    <lineage>
        <taxon>Bacteria</taxon>
        <taxon>Bacillati</taxon>
        <taxon>Bacillota</taxon>
        <taxon>Clostridia</taxon>
        <taxon>Eubacteriales</taxon>
        <taxon>Eubacteriaceae</taxon>
        <taxon>Alkalibacter</taxon>
    </lineage>
</organism>
<dbReference type="AlphaFoldDB" id="A0A1M4ZML5"/>
<dbReference type="PROSITE" id="PS51257">
    <property type="entry name" value="PROKAR_LIPOPROTEIN"/>
    <property type="match status" value="1"/>
</dbReference>
<evidence type="ECO:0000256" key="1">
    <source>
        <dbReference type="SAM" id="SignalP"/>
    </source>
</evidence>
<evidence type="ECO:0000313" key="2">
    <source>
        <dbReference type="EMBL" id="SHF19248.1"/>
    </source>
</evidence>
<name>A0A1M4ZML5_9FIRM</name>
<feature type="signal peptide" evidence="1">
    <location>
        <begin position="1"/>
        <end position="22"/>
    </location>
</feature>
<dbReference type="Proteomes" id="UP000184251">
    <property type="component" value="Unassembled WGS sequence"/>
</dbReference>
<dbReference type="RefSeq" id="WP_073271820.1">
    <property type="nucleotide sequence ID" value="NZ_FQTU01000018.1"/>
</dbReference>
<keyword evidence="1" id="KW-0732">Signal</keyword>
<keyword evidence="3" id="KW-1185">Reference proteome</keyword>
<feature type="chain" id="PRO_5013245723" description="DUF3887 domain-containing protein" evidence="1">
    <location>
        <begin position="23"/>
        <end position="148"/>
    </location>
</feature>
<gene>
    <name evidence="2" type="ORF">SAMN02746064_02093</name>
</gene>
<evidence type="ECO:0000313" key="3">
    <source>
        <dbReference type="Proteomes" id="UP000184251"/>
    </source>
</evidence>
<accession>A0A1M4ZML5</accession>
<proteinExistence type="predicted"/>